<evidence type="ECO:0000313" key="2">
    <source>
        <dbReference type="EMBL" id="ATN93965.1"/>
    </source>
</evidence>
<evidence type="ECO:0000313" key="3">
    <source>
        <dbReference type="Proteomes" id="UP000229090"/>
    </source>
</evidence>
<dbReference type="Proteomes" id="UP000229090">
    <property type="component" value="Segment"/>
</dbReference>
<keyword evidence="3" id="KW-1185">Reference proteome</keyword>
<dbReference type="KEGG" id="vg:63210105"/>
<dbReference type="EMBL" id="MG009575">
    <property type="protein sequence ID" value="ATN93965.1"/>
    <property type="molecule type" value="Genomic_DNA"/>
</dbReference>
<sequence length="120" mass="13216">MTTPVTKPIDMLVIEPDGTGKVRELSQDIRTLQGLVGGYLEALYARRDEDGRPTVTFLFNEEGMIHKLAPNPSATMLLHYLEPDLIGRVFLLGTVIVVGGADDESDMLPVPPEVVAVWER</sequence>
<dbReference type="GeneID" id="63210105"/>
<name>A0A2D1GPS7_9CAUD</name>
<gene>
    <name evidence="2" type="primary">2</name>
    <name evidence="2" type="ORF">SEA_KUMAO_2</name>
</gene>
<reference evidence="3" key="1">
    <citation type="submission" date="2017-09" db="EMBL/GenBank/DDBJ databases">
        <authorList>
            <person name="Ehlers B."/>
            <person name="Leendertz F.H."/>
        </authorList>
    </citation>
    <scope>NUCLEOTIDE SEQUENCE [LARGE SCALE GENOMIC DNA]</scope>
</reference>
<proteinExistence type="predicted"/>
<organism evidence="2 3">
    <name type="scientific">Mycobacterium phage Kumao</name>
    <dbReference type="NCBI Taxonomy" id="2041344"/>
    <lineage>
        <taxon>Viruses</taxon>
        <taxon>Duplodnaviria</taxon>
        <taxon>Heunggongvirae</taxon>
        <taxon>Uroviricota</taxon>
        <taxon>Caudoviricetes</taxon>
        <taxon>Vilmaviridae</taxon>
        <taxon>Kumaovirus</taxon>
        <taxon>Kumaovirus kumao</taxon>
    </lineage>
</organism>
<evidence type="ECO:0000259" key="1">
    <source>
        <dbReference type="Pfam" id="PF12957"/>
    </source>
</evidence>
<dbReference type="RefSeq" id="YP_010013492.1">
    <property type="nucleotide sequence ID" value="NC_053512.1"/>
</dbReference>
<dbReference type="Pfam" id="PF12957">
    <property type="entry name" value="DUF3846"/>
    <property type="match status" value="1"/>
</dbReference>
<accession>A0A2D1GPS7</accession>
<protein>
    <recommendedName>
        <fullName evidence="1">DUF3846 domain-containing protein</fullName>
    </recommendedName>
</protein>
<feature type="domain" description="DUF3846" evidence="1">
    <location>
        <begin position="10"/>
        <end position="116"/>
    </location>
</feature>
<dbReference type="InterPro" id="IPR024559">
    <property type="entry name" value="DUF3846"/>
</dbReference>